<evidence type="ECO:0000256" key="1">
    <source>
        <dbReference type="SAM" id="MobiDB-lite"/>
    </source>
</evidence>
<dbReference type="AlphaFoldDB" id="A0A177AFF3"/>
<dbReference type="Proteomes" id="UP000077154">
    <property type="component" value="Unassembled WGS sequence"/>
</dbReference>
<gene>
    <name evidence="3" type="ORF">VC83_03031</name>
</gene>
<feature type="signal peptide" evidence="2">
    <location>
        <begin position="1"/>
        <end position="16"/>
    </location>
</feature>
<accession>A0A177AFF3</accession>
<protein>
    <submittedName>
        <fullName evidence="3">Uncharacterized protein</fullName>
    </submittedName>
</protein>
<evidence type="ECO:0000256" key="2">
    <source>
        <dbReference type="SAM" id="SignalP"/>
    </source>
</evidence>
<name>A0A177AFF3_9PEZI</name>
<dbReference type="EMBL" id="KV441392">
    <property type="protein sequence ID" value="OAF60142.1"/>
    <property type="molecule type" value="Genomic_DNA"/>
</dbReference>
<dbReference type="RefSeq" id="XP_024325424.1">
    <property type="nucleotide sequence ID" value="XM_024466680.1"/>
</dbReference>
<keyword evidence="2" id="KW-0732">Signal</keyword>
<sequence>MLWVSLLSCTPSTVLSSRILLASSTRHGVSLWAGTTPCRGLSSSPSNWSPPVSPSASGLETITTTTRVSMTACGSPSSSSSSSSLTSLVSVATVKSSSSSARSRSLLSSASSSLASSSTAVVFPLTPGTSPQKSAPPARFPSPETDIIKQRIHWCAILACTPASLQERFQGLLLRLRHRRLRLRRNRARWSCCRRGRQPSQVPPQGHQAGLLACVALLRRLALRPGPDHQVRRPTFVQGIRRQLQILPLRARLPRGQDQGPPLHHERRHHPLRHLRRQLLHLRLHAHAPGPGHARHGAQVVQQGRQARPPLGRHDLRPGLRPRRLHPPLPQWR</sequence>
<reference evidence="3" key="1">
    <citation type="submission" date="2016-03" db="EMBL/GenBank/DDBJ databases">
        <title>Updated assembly of Pseudogymnoascus destructans, the fungus causing white-nose syndrome of bats.</title>
        <authorList>
            <person name="Palmer J.M."/>
            <person name="Drees K.P."/>
            <person name="Foster J.T."/>
            <person name="Lindner D.L."/>
        </authorList>
    </citation>
    <scope>NUCLEOTIDE SEQUENCE [LARGE SCALE GENOMIC DNA]</scope>
    <source>
        <strain evidence="3">20631-21</strain>
    </source>
</reference>
<proteinExistence type="predicted"/>
<evidence type="ECO:0000313" key="3">
    <source>
        <dbReference type="EMBL" id="OAF60142.1"/>
    </source>
</evidence>
<feature type="region of interest" description="Disordered" evidence="1">
    <location>
        <begin position="287"/>
        <end position="333"/>
    </location>
</feature>
<organism evidence="3">
    <name type="scientific">Pseudogymnoascus destructans</name>
    <dbReference type="NCBI Taxonomy" id="655981"/>
    <lineage>
        <taxon>Eukaryota</taxon>
        <taxon>Fungi</taxon>
        <taxon>Dikarya</taxon>
        <taxon>Ascomycota</taxon>
        <taxon>Pezizomycotina</taxon>
        <taxon>Leotiomycetes</taxon>
        <taxon>Thelebolales</taxon>
        <taxon>Thelebolaceae</taxon>
        <taxon>Pseudogymnoascus</taxon>
    </lineage>
</organism>
<feature type="chain" id="PRO_5008056498" evidence="2">
    <location>
        <begin position="17"/>
        <end position="333"/>
    </location>
</feature>
<dbReference type="GeneID" id="36286108"/>